<proteinExistence type="predicted"/>
<dbReference type="AlphaFoldDB" id="E6QE21"/>
<name>E6QE21_9ZZZZ</name>
<organism evidence="1">
    <name type="scientific">mine drainage metagenome</name>
    <dbReference type="NCBI Taxonomy" id="410659"/>
    <lineage>
        <taxon>unclassified sequences</taxon>
        <taxon>metagenomes</taxon>
        <taxon>ecological metagenomes</taxon>
    </lineage>
</organism>
<evidence type="ECO:0000313" key="1">
    <source>
        <dbReference type="EMBL" id="CBI05447.1"/>
    </source>
</evidence>
<sequence>MAPARAGFIALPPRLFRYQFLALTQLTRAQPPWASGPCALGTAGERQFMRPFKSWCALLRPWRLHLPDASPLAHVVGRGAVADAQRRGPPRHRQTAEADLAANQTPNDVLKICRTLDVSGVWHEYHPPHLFTNRGRANWRWYRISPRSMAQANRPRS</sequence>
<dbReference type="EMBL" id="CABP01000117">
    <property type="protein sequence ID" value="CBI05447.1"/>
    <property type="molecule type" value="Genomic_DNA"/>
</dbReference>
<protein>
    <submittedName>
        <fullName evidence="1">Uncharacterized protein</fullName>
    </submittedName>
</protein>
<gene>
    <name evidence="1" type="ORF">CARN5_1068</name>
</gene>
<accession>E6QE21</accession>
<comment type="caution">
    <text evidence="1">The sequence shown here is derived from an EMBL/GenBank/DDBJ whole genome shotgun (WGS) entry which is preliminary data.</text>
</comment>
<reference evidence="1" key="1">
    <citation type="submission" date="2009-10" db="EMBL/GenBank/DDBJ databases">
        <title>Diversity of trophic interactions inside an arsenic-rich microbial ecosystem.</title>
        <authorList>
            <person name="Bertin P.N."/>
            <person name="Heinrich-Salmeron A."/>
            <person name="Pelletier E."/>
            <person name="Goulhen-Chollet F."/>
            <person name="Arsene-Ploetze F."/>
            <person name="Gallien S."/>
            <person name="Calteau A."/>
            <person name="Vallenet D."/>
            <person name="Casiot C."/>
            <person name="Chane-Woon-Ming B."/>
            <person name="Giloteaux L."/>
            <person name="Barakat M."/>
            <person name="Bonnefoy V."/>
            <person name="Bruneel O."/>
            <person name="Chandler M."/>
            <person name="Cleiss J."/>
            <person name="Duran R."/>
            <person name="Elbaz-Poulichet F."/>
            <person name="Fonknechten N."/>
            <person name="Lauga B."/>
            <person name="Mornico D."/>
            <person name="Ortet P."/>
            <person name="Schaeffer C."/>
            <person name="Siguier P."/>
            <person name="Alexander Thil Smith A."/>
            <person name="Van Dorsselaer A."/>
            <person name="Weissenbach J."/>
            <person name="Medigue C."/>
            <person name="Le Paslier D."/>
        </authorList>
    </citation>
    <scope>NUCLEOTIDE SEQUENCE</scope>
</reference>